<reference evidence="2" key="1">
    <citation type="journal article" date="2016" name="Genome Announc.">
        <title>Draft Genome Sequences of Five Rapidly Growing Mycobacterium Species, M. thermoresistibile, M. fortuitum subsp. acetamidolyticum, M. canariasense, M. brisbanense, and M. novocastrense.</title>
        <authorList>
            <person name="Katahira K."/>
            <person name="Ogura Y."/>
            <person name="Gotoh Y."/>
            <person name="Hayashi T."/>
        </authorList>
    </citation>
    <scope>NUCLEOTIDE SEQUENCE [LARGE SCALE GENOMIC DNA]</scope>
    <source>
        <strain evidence="2">JCM15298</strain>
    </source>
</reference>
<sequence length="98" mass="10662">MYDILGFMTGDVPTSEPNDIDGVDSIGEAIERCRPHLAALFPELAAEPEPVWPDVSDPSIEAEVVTWLVQLGVKYHAPFTVTQLPGITRAAMPWEGDA</sequence>
<proteinExistence type="predicted"/>
<evidence type="ECO:0000313" key="2">
    <source>
        <dbReference type="Proteomes" id="UP000069443"/>
    </source>
</evidence>
<accession>A0A117I978</accession>
<keyword evidence="2" id="KW-1185">Reference proteome</keyword>
<dbReference type="AlphaFoldDB" id="A0A117I978"/>
<name>A0A117I978_MYCCR</name>
<gene>
    <name evidence="1" type="ORF">RMCC_1348</name>
</gene>
<reference evidence="2" key="2">
    <citation type="submission" date="2016-02" db="EMBL/GenBank/DDBJ databases">
        <title>Draft genome sequence of five rapidly growing Mycobacterium species.</title>
        <authorList>
            <person name="Katahira K."/>
            <person name="Gotou Y."/>
            <person name="Iida K."/>
            <person name="Ogura Y."/>
            <person name="Hayashi T."/>
        </authorList>
    </citation>
    <scope>NUCLEOTIDE SEQUENCE [LARGE SCALE GENOMIC DNA]</scope>
    <source>
        <strain evidence="2">JCM15298</strain>
    </source>
</reference>
<evidence type="ECO:0000313" key="1">
    <source>
        <dbReference type="EMBL" id="GAS94382.1"/>
    </source>
</evidence>
<protein>
    <submittedName>
        <fullName evidence="1">Gp59</fullName>
    </submittedName>
</protein>
<dbReference type="STRING" id="228230.RMCC_1348"/>
<organism evidence="1 2">
    <name type="scientific">Mycolicibacterium canariasense</name>
    <name type="common">Mycobacterium canariasense</name>
    <dbReference type="NCBI Taxonomy" id="228230"/>
    <lineage>
        <taxon>Bacteria</taxon>
        <taxon>Bacillati</taxon>
        <taxon>Actinomycetota</taxon>
        <taxon>Actinomycetes</taxon>
        <taxon>Mycobacteriales</taxon>
        <taxon>Mycobacteriaceae</taxon>
        <taxon>Mycolicibacterium</taxon>
    </lineage>
</organism>
<dbReference type="EMBL" id="BCSY01000035">
    <property type="protein sequence ID" value="GAS94382.1"/>
    <property type="molecule type" value="Genomic_DNA"/>
</dbReference>
<dbReference type="Proteomes" id="UP000069443">
    <property type="component" value="Unassembled WGS sequence"/>
</dbReference>
<comment type="caution">
    <text evidence="1">The sequence shown here is derived from an EMBL/GenBank/DDBJ whole genome shotgun (WGS) entry which is preliminary data.</text>
</comment>